<evidence type="ECO:0000259" key="12">
    <source>
        <dbReference type="PROSITE" id="PS52015"/>
    </source>
</evidence>
<dbReference type="PANTHER" id="PTHR33446">
    <property type="entry name" value="PROTEIN TONB-RELATED"/>
    <property type="match status" value="1"/>
</dbReference>
<dbReference type="Proteomes" id="UP000199477">
    <property type="component" value="Unassembled WGS sequence"/>
</dbReference>
<evidence type="ECO:0000256" key="10">
    <source>
        <dbReference type="SAM" id="MobiDB-lite"/>
    </source>
</evidence>
<gene>
    <name evidence="13" type="ORF">SAMN02799615_02331</name>
</gene>
<comment type="similarity">
    <text evidence="2">Belongs to the TonB family.</text>
</comment>
<keyword evidence="5" id="KW-0997">Cell inner membrane</keyword>
<evidence type="ECO:0000313" key="14">
    <source>
        <dbReference type="Proteomes" id="UP000199477"/>
    </source>
</evidence>
<keyword evidence="7" id="KW-0653">Protein transport</keyword>
<dbReference type="STRING" id="500610.SAMN02799615_02331"/>
<evidence type="ECO:0000256" key="5">
    <source>
        <dbReference type="ARBA" id="ARBA00022519"/>
    </source>
</evidence>
<feature type="transmembrane region" description="Helical" evidence="11">
    <location>
        <begin position="12"/>
        <end position="35"/>
    </location>
</feature>
<protein>
    <submittedName>
        <fullName evidence="13">Protein TonB</fullName>
    </submittedName>
</protein>
<dbReference type="Pfam" id="PF03544">
    <property type="entry name" value="TonB_C"/>
    <property type="match status" value="1"/>
</dbReference>
<dbReference type="SUPFAM" id="SSF74653">
    <property type="entry name" value="TolA/TonB C-terminal domain"/>
    <property type="match status" value="1"/>
</dbReference>
<keyword evidence="14" id="KW-1185">Reference proteome</keyword>
<keyword evidence="8 11" id="KW-1133">Transmembrane helix</keyword>
<dbReference type="GO" id="GO:0015031">
    <property type="term" value="P:protein transport"/>
    <property type="evidence" value="ECO:0007669"/>
    <property type="project" value="UniProtKB-KW"/>
</dbReference>
<sequence>MSQPAPRGADLIGATLLFSLLLHGVLLLGITFGYVKPKPSLPTLDVTLVDVANREKPEQADFLAQASNRGGGEQDKAARPSQPFSGPLPKPDPGMAEHAQEATAARPQDATPDRLLTTIGNSRFSVSSDSAQPQRSDSTLPAADADRVRLEAAQLAAEKRRIQEAYAKRPKKKFISSNTSEYAYAGYMRNWVDRIERVGNLNYPDAARRQKLHGDVLLTVTLDRDGKVIGIEIIGSSGHELLDKAAERIVRLAAPFPPLPQTGERVDELHITRTWQFQENNVLHTR</sequence>
<dbReference type="InterPro" id="IPR037682">
    <property type="entry name" value="TonB_C"/>
</dbReference>
<dbReference type="PANTHER" id="PTHR33446:SF11">
    <property type="entry name" value="TONB3"/>
    <property type="match status" value="1"/>
</dbReference>
<feature type="compositionally biased region" description="Polar residues" evidence="10">
    <location>
        <begin position="124"/>
        <end position="139"/>
    </location>
</feature>
<keyword evidence="6 11" id="KW-0812">Transmembrane</keyword>
<name>A0A1I2FL82_9GAMM</name>
<evidence type="ECO:0000256" key="4">
    <source>
        <dbReference type="ARBA" id="ARBA00022475"/>
    </source>
</evidence>
<dbReference type="GO" id="GO:0098797">
    <property type="term" value="C:plasma membrane protein complex"/>
    <property type="evidence" value="ECO:0007669"/>
    <property type="project" value="TreeGrafter"/>
</dbReference>
<dbReference type="GO" id="GO:0031992">
    <property type="term" value="F:energy transducer activity"/>
    <property type="evidence" value="ECO:0007669"/>
    <property type="project" value="TreeGrafter"/>
</dbReference>
<feature type="domain" description="TonB C-terminal" evidence="12">
    <location>
        <begin position="188"/>
        <end position="284"/>
    </location>
</feature>
<dbReference type="AlphaFoldDB" id="A0A1I2FL82"/>
<feature type="region of interest" description="Disordered" evidence="10">
    <location>
        <begin position="65"/>
        <end position="114"/>
    </location>
</feature>
<dbReference type="EMBL" id="FONH01000006">
    <property type="protein sequence ID" value="SFF05518.1"/>
    <property type="molecule type" value="Genomic_DNA"/>
</dbReference>
<dbReference type="InterPro" id="IPR006260">
    <property type="entry name" value="TonB/TolA_C"/>
</dbReference>
<evidence type="ECO:0000256" key="11">
    <source>
        <dbReference type="SAM" id="Phobius"/>
    </source>
</evidence>
<dbReference type="InterPro" id="IPR051045">
    <property type="entry name" value="TonB-dependent_transducer"/>
</dbReference>
<dbReference type="NCBIfam" id="TIGR01352">
    <property type="entry name" value="tonB_Cterm"/>
    <property type="match status" value="1"/>
</dbReference>
<accession>A0A1I2FL82</accession>
<dbReference type="GO" id="GO:0055085">
    <property type="term" value="P:transmembrane transport"/>
    <property type="evidence" value="ECO:0007669"/>
    <property type="project" value="InterPro"/>
</dbReference>
<evidence type="ECO:0000256" key="7">
    <source>
        <dbReference type="ARBA" id="ARBA00022927"/>
    </source>
</evidence>
<evidence type="ECO:0000313" key="13">
    <source>
        <dbReference type="EMBL" id="SFF05518.1"/>
    </source>
</evidence>
<evidence type="ECO:0000256" key="9">
    <source>
        <dbReference type="ARBA" id="ARBA00023136"/>
    </source>
</evidence>
<keyword evidence="4" id="KW-1003">Cell membrane</keyword>
<reference evidence="14" key="1">
    <citation type="submission" date="2016-10" db="EMBL/GenBank/DDBJ databases">
        <authorList>
            <person name="Varghese N."/>
            <person name="Submissions S."/>
        </authorList>
    </citation>
    <scope>NUCLEOTIDE SEQUENCE [LARGE SCALE GENOMIC DNA]</scope>
    <source>
        <strain evidence="14">UNC178MFTsu3.1</strain>
    </source>
</reference>
<evidence type="ECO:0000256" key="6">
    <source>
        <dbReference type="ARBA" id="ARBA00022692"/>
    </source>
</evidence>
<evidence type="ECO:0000256" key="8">
    <source>
        <dbReference type="ARBA" id="ARBA00022989"/>
    </source>
</evidence>
<dbReference type="PROSITE" id="PS52015">
    <property type="entry name" value="TONB_CTD"/>
    <property type="match status" value="1"/>
</dbReference>
<evidence type="ECO:0000256" key="1">
    <source>
        <dbReference type="ARBA" id="ARBA00004383"/>
    </source>
</evidence>
<evidence type="ECO:0000256" key="3">
    <source>
        <dbReference type="ARBA" id="ARBA00022448"/>
    </source>
</evidence>
<comment type="subcellular location">
    <subcellularLocation>
        <location evidence="1">Cell inner membrane</location>
        <topology evidence="1">Single-pass membrane protein</topology>
        <orientation evidence="1">Periplasmic side</orientation>
    </subcellularLocation>
</comment>
<dbReference type="RefSeq" id="WP_026633544.1">
    <property type="nucleotide sequence ID" value="NZ_FONH01000006.1"/>
</dbReference>
<keyword evidence="9 11" id="KW-0472">Membrane</keyword>
<dbReference type="Gene3D" id="3.30.1150.10">
    <property type="match status" value="1"/>
</dbReference>
<evidence type="ECO:0000256" key="2">
    <source>
        <dbReference type="ARBA" id="ARBA00006555"/>
    </source>
</evidence>
<feature type="region of interest" description="Disordered" evidence="10">
    <location>
        <begin position="124"/>
        <end position="143"/>
    </location>
</feature>
<keyword evidence="3" id="KW-0813">Transport</keyword>
<organism evidence="13 14">
    <name type="scientific">Dyella marensis</name>
    <dbReference type="NCBI Taxonomy" id="500610"/>
    <lineage>
        <taxon>Bacteria</taxon>
        <taxon>Pseudomonadati</taxon>
        <taxon>Pseudomonadota</taxon>
        <taxon>Gammaproteobacteria</taxon>
        <taxon>Lysobacterales</taxon>
        <taxon>Rhodanobacteraceae</taxon>
        <taxon>Dyella</taxon>
    </lineage>
</organism>
<proteinExistence type="inferred from homology"/>